<evidence type="ECO:0000256" key="1">
    <source>
        <dbReference type="SAM" id="Phobius"/>
    </source>
</evidence>
<dbReference type="GO" id="GO:0070652">
    <property type="term" value="C:HAUS complex"/>
    <property type="evidence" value="ECO:0007669"/>
    <property type="project" value="InterPro"/>
</dbReference>
<dbReference type="EMBL" id="CAXIEN010000108">
    <property type="protein sequence ID" value="CAL1278073.1"/>
    <property type="molecule type" value="Genomic_DNA"/>
</dbReference>
<name>A0AAV2A608_9ARAC</name>
<dbReference type="GO" id="GO:0051225">
    <property type="term" value="P:spindle assembly"/>
    <property type="evidence" value="ECO:0007669"/>
    <property type="project" value="InterPro"/>
</dbReference>
<dbReference type="Pfam" id="PF14735">
    <property type="entry name" value="HAUS4"/>
    <property type="match status" value="1"/>
</dbReference>
<keyword evidence="1" id="KW-1133">Transmembrane helix</keyword>
<sequence>MLNISLQSNPHSLYLYFYFITVSLMIMNMMKRLEEEMERFPEGSKNRNLFKQLYKNLKPDFLRQSVRKELNESHANLTGSIQQYFRQHIIYTSALKAIDCNQLEKKELAHDNVELFHLNLLKKYVHNDKSCEKLEFFEESQELLTKMLENKQKPKSTKLFSRLVEDNIDAFCMQFSEYALQKKVNSHNWEKEFDLAIKLLSQKVAILDSANINVIAPELQTILSSYYKELTEGIEILDKSLKLFEEKIDFQRKQTKLALDRSSHLKLKSECLRLEIQVSTYSKSAVDALKIINLELDEKIEVSEKGINKLDETLEKFQILGPEYEQLVEKYGLLLEKVEKQKWAIEYLKADIASKQKGN</sequence>
<dbReference type="AlphaFoldDB" id="A0AAV2A608"/>
<evidence type="ECO:0000313" key="3">
    <source>
        <dbReference type="Proteomes" id="UP001497382"/>
    </source>
</evidence>
<accession>A0AAV2A608</accession>
<dbReference type="PANTHER" id="PTHR16219:SF1">
    <property type="entry name" value="HAUS AUGMIN-LIKE COMPLEX SUBUNIT 4"/>
    <property type="match status" value="1"/>
</dbReference>
<keyword evidence="3" id="KW-1185">Reference proteome</keyword>
<comment type="caution">
    <text evidence="2">The sequence shown here is derived from an EMBL/GenBank/DDBJ whole genome shotgun (WGS) entry which is preliminary data.</text>
</comment>
<keyword evidence="1" id="KW-0472">Membrane</keyword>
<protein>
    <submittedName>
        <fullName evidence="2">Uncharacterized protein</fullName>
    </submittedName>
</protein>
<evidence type="ECO:0000313" key="2">
    <source>
        <dbReference type="EMBL" id="CAL1278073.1"/>
    </source>
</evidence>
<organism evidence="2 3">
    <name type="scientific">Larinioides sclopetarius</name>
    <dbReference type="NCBI Taxonomy" id="280406"/>
    <lineage>
        <taxon>Eukaryota</taxon>
        <taxon>Metazoa</taxon>
        <taxon>Ecdysozoa</taxon>
        <taxon>Arthropoda</taxon>
        <taxon>Chelicerata</taxon>
        <taxon>Arachnida</taxon>
        <taxon>Araneae</taxon>
        <taxon>Araneomorphae</taxon>
        <taxon>Entelegynae</taxon>
        <taxon>Araneoidea</taxon>
        <taxon>Araneidae</taxon>
        <taxon>Larinioides</taxon>
    </lineage>
</organism>
<proteinExistence type="predicted"/>
<dbReference type="GO" id="GO:0007098">
    <property type="term" value="P:centrosome cycle"/>
    <property type="evidence" value="ECO:0007669"/>
    <property type="project" value="TreeGrafter"/>
</dbReference>
<feature type="transmembrane region" description="Helical" evidence="1">
    <location>
        <begin position="12"/>
        <end position="30"/>
    </location>
</feature>
<gene>
    <name evidence="2" type="ORF">LARSCL_LOCUS9579</name>
</gene>
<dbReference type="GO" id="GO:0051011">
    <property type="term" value="F:microtubule minus-end binding"/>
    <property type="evidence" value="ECO:0007669"/>
    <property type="project" value="TreeGrafter"/>
</dbReference>
<dbReference type="PANTHER" id="PTHR16219">
    <property type="entry name" value="AUGMIN SUBUNIT 4 FAMILY MEMBER"/>
    <property type="match status" value="1"/>
</dbReference>
<dbReference type="Proteomes" id="UP001497382">
    <property type="component" value="Unassembled WGS sequence"/>
</dbReference>
<keyword evidence="1" id="KW-0812">Transmembrane</keyword>
<reference evidence="2 3" key="1">
    <citation type="submission" date="2024-04" db="EMBL/GenBank/DDBJ databases">
        <authorList>
            <person name="Rising A."/>
            <person name="Reimegard J."/>
            <person name="Sonavane S."/>
            <person name="Akerstrom W."/>
            <person name="Nylinder S."/>
            <person name="Hedman E."/>
            <person name="Kallberg Y."/>
        </authorList>
    </citation>
    <scope>NUCLEOTIDE SEQUENCE [LARGE SCALE GENOMIC DNA]</scope>
</reference>
<dbReference type="InterPro" id="IPR029327">
    <property type="entry name" value="HAUS4"/>
</dbReference>